<dbReference type="eggNOG" id="COG1414">
    <property type="taxonomic scope" value="Bacteria"/>
</dbReference>
<evidence type="ECO:0000259" key="4">
    <source>
        <dbReference type="PROSITE" id="PS51077"/>
    </source>
</evidence>
<protein>
    <submittedName>
        <fullName evidence="6">DNA-binding transcriptional regulator, IclR family</fullName>
    </submittedName>
</protein>
<dbReference type="InterPro" id="IPR014757">
    <property type="entry name" value="Tscrpt_reg_IclR_C"/>
</dbReference>
<dbReference type="InterPro" id="IPR029016">
    <property type="entry name" value="GAF-like_dom_sf"/>
</dbReference>
<name>A0A1H1PRV1_9CORY</name>
<dbReference type="Pfam" id="PF01614">
    <property type="entry name" value="IclR_C"/>
    <property type="match status" value="2"/>
</dbReference>
<reference evidence="6 7" key="1">
    <citation type="submission" date="2016-10" db="EMBL/GenBank/DDBJ databases">
        <authorList>
            <person name="de Groot N.N."/>
        </authorList>
    </citation>
    <scope>NUCLEOTIDE SEQUENCE [LARGE SCALE GENOMIC DNA]</scope>
    <source>
        <strain evidence="6 7">DSM 45434</strain>
    </source>
</reference>
<dbReference type="InterPro" id="IPR005471">
    <property type="entry name" value="Tscrpt_reg_IclR_N"/>
</dbReference>
<keyword evidence="2 6" id="KW-0238">DNA-binding</keyword>
<dbReference type="STRING" id="1203190.GCA_000312345_02174"/>
<dbReference type="SUPFAM" id="SSF46785">
    <property type="entry name" value="Winged helix' DNA-binding domain"/>
    <property type="match status" value="1"/>
</dbReference>
<dbReference type="InterPro" id="IPR036390">
    <property type="entry name" value="WH_DNA-bd_sf"/>
</dbReference>
<evidence type="ECO:0000259" key="5">
    <source>
        <dbReference type="PROSITE" id="PS51078"/>
    </source>
</evidence>
<dbReference type="InterPro" id="IPR036388">
    <property type="entry name" value="WH-like_DNA-bd_sf"/>
</dbReference>
<gene>
    <name evidence="6" type="ORF">SAMN04488539_1085</name>
</gene>
<evidence type="ECO:0000256" key="2">
    <source>
        <dbReference type="ARBA" id="ARBA00023125"/>
    </source>
</evidence>
<dbReference type="OrthoDB" id="4319317at2"/>
<dbReference type="GO" id="GO:0045892">
    <property type="term" value="P:negative regulation of DNA-templated transcription"/>
    <property type="evidence" value="ECO:0007669"/>
    <property type="project" value="TreeGrafter"/>
</dbReference>
<evidence type="ECO:0000256" key="1">
    <source>
        <dbReference type="ARBA" id="ARBA00023015"/>
    </source>
</evidence>
<dbReference type="PROSITE" id="PS51078">
    <property type="entry name" value="ICLR_ED"/>
    <property type="match status" value="1"/>
</dbReference>
<dbReference type="InterPro" id="IPR050707">
    <property type="entry name" value="HTH_MetabolicPath_Reg"/>
</dbReference>
<dbReference type="Pfam" id="PF09339">
    <property type="entry name" value="HTH_IclR"/>
    <property type="match status" value="1"/>
</dbReference>
<dbReference type="AlphaFoldDB" id="A0A1H1PRV1"/>
<keyword evidence="3" id="KW-0804">Transcription</keyword>
<dbReference type="Proteomes" id="UP000182237">
    <property type="component" value="Chromosome I"/>
</dbReference>
<dbReference type="RefSeq" id="WP_019194952.1">
    <property type="nucleotide sequence ID" value="NZ_LT629765.1"/>
</dbReference>
<evidence type="ECO:0000313" key="7">
    <source>
        <dbReference type="Proteomes" id="UP000182237"/>
    </source>
</evidence>
<dbReference type="GO" id="GO:0003677">
    <property type="term" value="F:DNA binding"/>
    <property type="evidence" value="ECO:0007669"/>
    <property type="project" value="UniProtKB-KW"/>
</dbReference>
<dbReference type="Gene3D" id="3.30.450.40">
    <property type="match status" value="2"/>
</dbReference>
<keyword evidence="7" id="KW-1185">Reference proteome</keyword>
<proteinExistence type="predicted"/>
<dbReference type="SUPFAM" id="SSF55781">
    <property type="entry name" value="GAF domain-like"/>
    <property type="match status" value="1"/>
</dbReference>
<feature type="domain" description="HTH iclR-type" evidence="4">
    <location>
        <begin position="18"/>
        <end position="77"/>
    </location>
</feature>
<evidence type="ECO:0000256" key="3">
    <source>
        <dbReference type="ARBA" id="ARBA00023163"/>
    </source>
</evidence>
<dbReference type="Gene3D" id="1.10.10.10">
    <property type="entry name" value="Winged helix-like DNA-binding domain superfamily/Winged helix DNA-binding domain"/>
    <property type="match status" value="1"/>
</dbReference>
<dbReference type="EMBL" id="LT629765">
    <property type="protein sequence ID" value="SDS13813.1"/>
    <property type="molecule type" value="Genomic_DNA"/>
</dbReference>
<organism evidence="6 7">
    <name type="scientific">Corynebacterium timonense</name>
    <dbReference type="NCBI Taxonomy" id="441500"/>
    <lineage>
        <taxon>Bacteria</taxon>
        <taxon>Bacillati</taxon>
        <taxon>Actinomycetota</taxon>
        <taxon>Actinomycetes</taxon>
        <taxon>Mycobacteriales</taxon>
        <taxon>Corynebacteriaceae</taxon>
        <taxon>Corynebacterium</taxon>
    </lineage>
</organism>
<evidence type="ECO:0000313" key="6">
    <source>
        <dbReference type="EMBL" id="SDS13813.1"/>
    </source>
</evidence>
<sequence>MRDVIIHYVRQYSEDSGIKVLDRAVVIVRSVAAGDKSLAELSTDTGLPRATTHRIATALEVHHILARTPAGAWTVGSALASYATRTPPQLLSAAGPLMRDLVRETGESVQLYQLTGDTRTCIAAEEPTSGLTYTVPVGSQLSLTAGSAARVYAAFSLIDAHPFPADELAAVRDSLVAESVAEREVGLASLSTPVFDPEGEIVAVLSISGPVERLGPHPAQKWGAQLTDAARTLREAL</sequence>
<dbReference type="PANTHER" id="PTHR30136:SF39">
    <property type="entry name" value="TRANSCRIPTIONAL REGULATORY PROTEIN"/>
    <property type="match status" value="1"/>
</dbReference>
<dbReference type="SMART" id="SM00346">
    <property type="entry name" value="HTH_ICLR"/>
    <property type="match status" value="1"/>
</dbReference>
<dbReference type="PANTHER" id="PTHR30136">
    <property type="entry name" value="HELIX-TURN-HELIX TRANSCRIPTIONAL REGULATOR, ICLR FAMILY"/>
    <property type="match status" value="1"/>
</dbReference>
<feature type="domain" description="IclR-ED" evidence="5">
    <location>
        <begin position="71"/>
        <end position="237"/>
    </location>
</feature>
<dbReference type="GO" id="GO:0003700">
    <property type="term" value="F:DNA-binding transcription factor activity"/>
    <property type="evidence" value="ECO:0007669"/>
    <property type="project" value="TreeGrafter"/>
</dbReference>
<keyword evidence="1" id="KW-0805">Transcription regulation</keyword>
<dbReference type="PROSITE" id="PS51077">
    <property type="entry name" value="HTH_ICLR"/>
    <property type="match status" value="1"/>
</dbReference>
<accession>A0A1H1PRV1</accession>